<dbReference type="Gene3D" id="3.30.565.10">
    <property type="entry name" value="Histidine kinase-like ATPase, C-terminal domain"/>
    <property type="match status" value="1"/>
</dbReference>
<dbReference type="PANTHER" id="PTHR48444">
    <property type="entry name" value="DNA TOPOISOMERASE 6 SUBUNIT B"/>
    <property type="match status" value="1"/>
</dbReference>
<comment type="caution">
    <text evidence="9">The sequence shown here is derived from an EMBL/GenBank/DDBJ whole genome shotgun (WGS) entry which is preliminary data.</text>
</comment>
<keyword evidence="2 7" id="KW-0067">ATP-binding</keyword>
<dbReference type="GO" id="GO:0006260">
    <property type="term" value="P:DNA replication"/>
    <property type="evidence" value="ECO:0007669"/>
    <property type="project" value="UniProtKB-UniRule"/>
</dbReference>
<evidence type="ECO:0000256" key="4">
    <source>
        <dbReference type="ARBA" id="ARBA00023125"/>
    </source>
</evidence>
<keyword evidence="5 7" id="KW-0413">Isomerase</keyword>
<gene>
    <name evidence="7" type="primary">top6B</name>
    <name evidence="9" type="ORF">ENM60_06175</name>
</gene>
<dbReference type="Pfam" id="PF09239">
    <property type="entry name" value="Topo-VIb_trans"/>
    <property type="match status" value="1"/>
</dbReference>
<comment type="subunit">
    <text evidence="6 7">Homodimer. Heterotetramer of two Top6A and two Top6B chains.</text>
</comment>
<evidence type="ECO:0000256" key="3">
    <source>
        <dbReference type="ARBA" id="ARBA00023029"/>
    </source>
</evidence>
<feature type="binding site" evidence="7">
    <location>
        <position position="78"/>
    </location>
    <ligand>
        <name>ATP</name>
        <dbReference type="ChEBI" id="CHEBI:30616"/>
    </ligand>
</feature>
<evidence type="ECO:0000313" key="9">
    <source>
        <dbReference type="EMBL" id="HHP68346.1"/>
    </source>
</evidence>
<keyword evidence="4 7" id="KW-0238">DNA-binding</keyword>
<proteinExistence type="inferred from homology"/>
<dbReference type="AlphaFoldDB" id="A0A7J3Y098"/>
<evidence type="ECO:0000259" key="8">
    <source>
        <dbReference type="SMART" id="SM00387"/>
    </source>
</evidence>
<sequence length="529" mass="59421">MSSETVEKYKAISPAEFFYKYKEIAGFANPARALYQTVRELVENALDATDSHGILPDVKIVIQRADPVQEFYRVTVEDNGIGIPPDIVPNAFGRVLFSSKYVLKQTRGMYGLGVKMAVLYGQMTTGRPIEVITSKREYRRIYFFKIRIDINKNEPIVLERGSWRKQRDWHGTIVSLTIEGDWGKAKARIKEYVNRTAIVTPYANIVMYTPDNEVVLYKRVIDVMPRPPREVKPHPYGVDLEMLKMIMESSKQPTILEALVENFQSVGEVTARDLLTRAGIDPSSSPSDLKEGDLLKLINVMKTYSQYKPPSSSAISPLGAEVIKAGLNRMFEPEFVEALSRRPSTYEGHPFIVEAGIAYGGKVPLSEPDKPTTLRYANKIPLLYDEGSDVITSVVKEDITWENYLVSFPAPIVLLVHVCSTKVPFKGVGKESIADVPEVRREIKLAISEVARRLRGYLTAKQREFEAQRKVVHLAKYIPEIARSIEVIFSGDGLERGVLVKKIVEIISAKTGIPESKINEVLKNVEVGA</sequence>
<dbReference type="NCBIfam" id="TIGR01052">
    <property type="entry name" value="top6b"/>
    <property type="match status" value="1"/>
</dbReference>
<dbReference type="SUPFAM" id="SSF54211">
    <property type="entry name" value="Ribosomal protein S5 domain 2-like"/>
    <property type="match status" value="1"/>
</dbReference>
<reference evidence="9" key="1">
    <citation type="journal article" date="2020" name="mSystems">
        <title>Genome- and Community-Level Interaction Insights into Carbon Utilization and Element Cycling Functions of Hydrothermarchaeota in Hydrothermal Sediment.</title>
        <authorList>
            <person name="Zhou Z."/>
            <person name="Liu Y."/>
            <person name="Xu W."/>
            <person name="Pan J."/>
            <person name="Luo Z.H."/>
            <person name="Li M."/>
        </authorList>
    </citation>
    <scope>NUCLEOTIDE SEQUENCE [LARGE SCALE GENOMIC DNA]</scope>
    <source>
        <strain evidence="9">SpSt-110</strain>
    </source>
</reference>
<dbReference type="PIRSF" id="PIRSF006553">
    <property type="entry name" value="TopoVI_B"/>
    <property type="match status" value="1"/>
</dbReference>
<dbReference type="NCBIfam" id="NF003218">
    <property type="entry name" value="PRK04184.1"/>
    <property type="match status" value="1"/>
</dbReference>
<dbReference type="SUPFAM" id="SSF55874">
    <property type="entry name" value="ATPase domain of HSP90 chaperone/DNA topoisomerase II/histidine kinase"/>
    <property type="match status" value="1"/>
</dbReference>
<keyword evidence="3 7" id="KW-0799">Topoisomerase</keyword>
<evidence type="ECO:0000256" key="1">
    <source>
        <dbReference type="ARBA" id="ARBA00022741"/>
    </source>
</evidence>
<dbReference type="CDD" id="cd00823">
    <property type="entry name" value="TopoIIB_Trans"/>
    <property type="match status" value="1"/>
</dbReference>
<feature type="binding site" evidence="7">
    <location>
        <position position="430"/>
    </location>
    <ligand>
        <name>ATP</name>
        <dbReference type="ChEBI" id="CHEBI:30616"/>
    </ligand>
</feature>
<feature type="binding site" evidence="7">
    <location>
        <begin position="108"/>
        <end position="115"/>
    </location>
    <ligand>
        <name>ATP</name>
        <dbReference type="ChEBI" id="CHEBI:30616"/>
    </ligand>
</feature>
<dbReference type="InterPro" id="IPR003594">
    <property type="entry name" value="HATPase_dom"/>
</dbReference>
<name>A0A7J3Y098_9CREN</name>
<evidence type="ECO:0000256" key="6">
    <source>
        <dbReference type="ARBA" id="ARBA00063696"/>
    </source>
</evidence>
<keyword evidence="1 7" id="KW-0547">Nucleotide-binding</keyword>
<dbReference type="PANTHER" id="PTHR48444:SF1">
    <property type="entry name" value="DNA TOPOISOMERASE 6 SUBUNIT B"/>
    <property type="match status" value="1"/>
</dbReference>
<dbReference type="FunFam" id="3.30.565.10:FF:000062">
    <property type="entry name" value="Type 2 DNA topoisomerase 6 subunit B"/>
    <property type="match status" value="1"/>
</dbReference>
<dbReference type="InterPro" id="IPR015320">
    <property type="entry name" value="TopoVI_B_transducer"/>
</dbReference>
<dbReference type="Gene3D" id="3.30.230.10">
    <property type="match status" value="1"/>
</dbReference>
<dbReference type="SMART" id="SM00387">
    <property type="entry name" value="HATPase_c"/>
    <property type="match status" value="1"/>
</dbReference>
<feature type="domain" description="Histidine kinase/HSP90-like ATPase" evidence="8">
    <location>
        <begin position="29"/>
        <end position="154"/>
    </location>
</feature>
<dbReference type="GO" id="GO:0003918">
    <property type="term" value="F:DNA topoisomerase type II (double strand cut, ATP-hydrolyzing) activity"/>
    <property type="evidence" value="ECO:0007669"/>
    <property type="project" value="UniProtKB-UniRule"/>
</dbReference>
<dbReference type="SUPFAM" id="SSF46946">
    <property type="entry name" value="S13-like H2TH domain"/>
    <property type="match status" value="1"/>
</dbReference>
<dbReference type="GO" id="GO:0003677">
    <property type="term" value="F:DNA binding"/>
    <property type="evidence" value="ECO:0007669"/>
    <property type="project" value="UniProtKB-UniRule"/>
</dbReference>
<dbReference type="EC" id="5.6.2.2" evidence="7"/>
<dbReference type="InterPro" id="IPR036890">
    <property type="entry name" value="HATPase_C_sf"/>
</dbReference>
<feature type="binding site" evidence="7">
    <location>
        <begin position="99"/>
        <end position="100"/>
    </location>
    <ligand>
        <name>ATP</name>
        <dbReference type="ChEBI" id="CHEBI:30616"/>
    </ligand>
</feature>
<dbReference type="GO" id="GO:0006265">
    <property type="term" value="P:DNA topological change"/>
    <property type="evidence" value="ECO:0007669"/>
    <property type="project" value="UniProtKB-UniRule"/>
</dbReference>
<organism evidence="9">
    <name type="scientific">Thermogladius calderae</name>
    <dbReference type="NCBI Taxonomy" id="1200300"/>
    <lineage>
        <taxon>Archaea</taxon>
        <taxon>Thermoproteota</taxon>
        <taxon>Thermoprotei</taxon>
        <taxon>Desulfurococcales</taxon>
        <taxon>Desulfurococcaceae</taxon>
        <taxon>Thermogladius</taxon>
    </lineage>
</organism>
<dbReference type="Gene3D" id="1.10.8.50">
    <property type="match status" value="1"/>
</dbReference>
<evidence type="ECO:0000256" key="7">
    <source>
        <dbReference type="HAMAP-Rule" id="MF_00322"/>
    </source>
</evidence>
<dbReference type="InterPro" id="IPR005734">
    <property type="entry name" value="TopoVI_B"/>
</dbReference>
<evidence type="ECO:0000256" key="5">
    <source>
        <dbReference type="ARBA" id="ARBA00023235"/>
    </source>
</evidence>
<accession>A0A7J3Y098</accession>
<comment type="catalytic activity">
    <reaction evidence="7">
        <text>ATP-dependent breakage, passage and rejoining of double-stranded DNA.</text>
        <dbReference type="EC" id="5.6.2.2"/>
    </reaction>
</comment>
<comment type="similarity">
    <text evidence="7">Belongs to the TOP6B family.</text>
</comment>
<dbReference type="EMBL" id="DRYK01000078">
    <property type="protein sequence ID" value="HHP68346.1"/>
    <property type="molecule type" value="Genomic_DNA"/>
</dbReference>
<evidence type="ECO:0000256" key="2">
    <source>
        <dbReference type="ARBA" id="ARBA00022840"/>
    </source>
</evidence>
<dbReference type="InterPro" id="IPR010979">
    <property type="entry name" value="Ribosomal_uS13-like_H2TH"/>
</dbReference>
<feature type="binding site" evidence="7">
    <location>
        <position position="44"/>
    </location>
    <ligand>
        <name>ATP</name>
        <dbReference type="ChEBI" id="CHEBI:30616"/>
    </ligand>
</feature>
<dbReference type="GO" id="GO:0005524">
    <property type="term" value="F:ATP binding"/>
    <property type="evidence" value="ECO:0007669"/>
    <property type="project" value="UniProtKB-UniRule"/>
</dbReference>
<comment type="function">
    <text evidence="7">Relaxes both positive and negative superturns and exhibits a strong decatenase activity.</text>
</comment>
<protein>
    <recommendedName>
        <fullName evidence="7">Type 2 DNA topoisomerase 6 subunit B</fullName>
        <ecNumber evidence="7">5.6.2.2</ecNumber>
    </recommendedName>
    <alternativeName>
        <fullName evidence="7">Type II DNA topoisomerase VI subunit B</fullName>
        <shortName evidence="7">TopoVI-B</shortName>
    </alternativeName>
</protein>
<dbReference type="InterPro" id="IPR014721">
    <property type="entry name" value="Ribsml_uS5_D2-typ_fold_subgr"/>
</dbReference>
<dbReference type="HAMAP" id="MF_00322">
    <property type="entry name" value="Top6B"/>
    <property type="match status" value="1"/>
</dbReference>
<dbReference type="Pfam" id="PF02518">
    <property type="entry name" value="HATPase_c"/>
    <property type="match status" value="1"/>
</dbReference>
<dbReference type="InterPro" id="IPR020568">
    <property type="entry name" value="Ribosomal_Su5_D2-typ_SF"/>
</dbReference>